<dbReference type="Proteomes" id="UP001732700">
    <property type="component" value="Chromosome 5A"/>
</dbReference>
<evidence type="ECO:0000313" key="1">
    <source>
        <dbReference type="EnsemblPlants" id="AVESA.00010b.r2.5AG0813030.1.CDS"/>
    </source>
</evidence>
<sequence length="197" mass="20833">MDLEHGKKPSAQPAEACASQQVESKLVGLRLILLRASALSATTVAAVVMGLNRQSYTAVVAIVGTKPLTQTFTTQFKDMPAFVYFVIANAIASLYNLAVVLVMRRRLVQGRVQHLVLVHMTDMVIMVLLATGAAAAASMAELGKNGNLHAHWNPVCNKFGSFCIRGGVSLVSSFLGVALMLALNLLSAGTNAPRAGQ</sequence>
<organism evidence="1 2">
    <name type="scientific">Avena sativa</name>
    <name type="common">Oat</name>
    <dbReference type="NCBI Taxonomy" id="4498"/>
    <lineage>
        <taxon>Eukaryota</taxon>
        <taxon>Viridiplantae</taxon>
        <taxon>Streptophyta</taxon>
        <taxon>Embryophyta</taxon>
        <taxon>Tracheophyta</taxon>
        <taxon>Spermatophyta</taxon>
        <taxon>Magnoliopsida</taxon>
        <taxon>Liliopsida</taxon>
        <taxon>Poales</taxon>
        <taxon>Poaceae</taxon>
        <taxon>BOP clade</taxon>
        <taxon>Pooideae</taxon>
        <taxon>Poodae</taxon>
        <taxon>Poeae</taxon>
        <taxon>Poeae Chloroplast Group 1 (Aveneae type)</taxon>
        <taxon>Aveninae</taxon>
        <taxon>Avena</taxon>
    </lineage>
</organism>
<proteinExistence type="predicted"/>
<keyword evidence="2" id="KW-1185">Reference proteome</keyword>
<reference evidence="1" key="1">
    <citation type="submission" date="2021-05" db="EMBL/GenBank/DDBJ databases">
        <authorList>
            <person name="Scholz U."/>
            <person name="Mascher M."/>
            <person name="Fiebig A."/>
        </authorList>
    </citation>
    <scope>NUCLEOTIDE SEQUENCE [LARGE SCALE GENOMIC DNA]</scope>
</reference>
<dbReference type="EnsemblPlants" id="AVESA.00010b.r2.5AG0813030.1">
    <property type="protein sequence ID" value="AVESA.00010b.r2.5AG0813030.1.CDS"/>
    <property type="gene ID" value="AVESA.00010b.r2.5AG0813030"/>
</dbReference>
<reference evidence="1" key="2">
    <citation type="submission" date="2025-09" db="UniProtKB">
        <authorList>
            <consortium name="EnsemblPlants"/>
        </authorList>
    </citation>
    <scope>IDENTIFICATION</scope>
</reference>
<protein>
    <submittedName>
        <fullName evidence="1">Uncharacterized protein</fullName>
    </submittedName>
</protein>
<evidence type="ECO:0000313" key="2">
    <source>
        <dbReference type="Proteomes" id="UP001732700"/>
    </source>
</evidence>
<name>A0ACD5XLS2_AVESA</name>
<accession>A0ACD5XLS2</accession>